<evidence type="ECO:0000256" key="1">
    <source>
        <dbReference type="SAM" id="Coils"/>
    </source>
</evidence>
<dbReference type="FunFam" id="2.70.70.10:FF:000003">
    <property type="entry name" value="Murein hydrolase activator EnvC"/>
    <property type="match status" value="1"/>
</dbReference>
<dbReference type="Proteomes" id="UP000199600">
    <property type="component" value="Unassembled WGS sequence"/>
</dbReference>
<organism evidence="4 5">
    <name type="scientific">Candidatus Propionivibrio aalborgensis</name>
    <dbReference type="NCBI Taxonomy" id="1860101"/>
    <lineage>
        <taxon>Bacteria</taxon>
        <taxon>Pseudomonadati</taxon>
        <taxon>Pseudomonadota</taxon>
        <taxon>Betaproteobacteria</taxon>
        <taxon>Rhodocyclales</taxon>
        <taxon>Rhodocyclaceae</taxon>
        <taxon>Propionivibrio</taxon>
    </lineage>
</organism>
<keyword evidence="5" id="KW-1185">Reference proteome</keyword>
<dbReference type="AlphaFoldDB" id="A0A1A8XND4"/>
<proteinExistence type="predicted"/>
<name>A0A1A8XND4_9RHOO</name>
<dbReference type="PANTHER" id="PTHR21666:SF270">
    <property type="entry name" value="MUREIN HYDROLASE ACTIVATOR ENVC"/>
    <property type="match status" value="1"/>
</dbReference>
<feature type="domain" description="M23ase beta-sheet core" evidence="3">
    <location>
        <begin position="328"/>
        <end position="422"/>
    </location>
</feature>
<dbReference type="Pfam" id="PF01551">
    <property type="entry name" value="Peptidase_M23"/>
    <property type="match status" value="1"/>
</dbReference>
<protein>
    <submittedName>
        <fullName evidence="4">Peptidase M23</fullName>
    </submittedName>
</protein>
<dbReference type="Gene3D" id="2.70.70.10">
    <property type="entry name" value="Glucose Permease (Domain IIA)"/>
    <property type="match status" value="1"/>
</dbReference>
<dbReference type="EMBL" id="FLQY01000062">
    <property type="protein sequence ID" value="SBT05463.1"/>
    <property type="molecule type" value="Genomic_DNA"/>
</dbReference>
<keyword evidence="1" id="KW-0175">Coiled coil</keyword>
<dbReference type="InterPro" id="IPR050570">
    <property type="entry name" value="Cell_wall_metabolism_enzyme"/>
</dbReference>
<dbReference type="GO" id="GO:0004222">
    <property type="term" value="F:metalloendopeptidase activity"/>
    <property type="evidence" value="ECO:0007669"/>
    <property type="project" value="TreeGrafter"/>
</dbReference>
<evidence type="ECO:0000259" key="3">
    <source>
        <dbReference type="Pfam" id="PF01551"/>
    </source>
</evidence>
<accession>A0A1A8XND4</accession>
<evidence type="ECO:0000313" key="5">
    <source>
        <dbReference type="Proteomes" id="UP000199600"/>
    </source>
</evidence>
<gene>
    <name evidence="4" type="ORF">PROAA_1540021</name>
</gene>
<dbReference type="InterPro" id="IPR011055">
    <property type="entry name" value="Dup_hybrid_motif"/>
</dbReference>
<reference evidence="4 5" key="1">
    <citation type="submission" date="2016-06" db="EMBL/GenBank/DDBJ databases">
        <authorList>
            <person name="Kjaerup R.B."/>
            <person name="Dalgaard T.S."/>
            <person name="Juul-Madsen H.R."/>
        </authorList>
    </citation>
    <scope>NUCLEOTIDE SEQUENCE [LARGE SCALE GENOMIC DNA]</scope>
    <source>
        <strain evidence="4">2</strain>
    </source>
</reference>
<dbReference type="InterPro" id="IPR016047">
    <property type="entry name" value="M23ase_b-sheet_dom"/>
</dbReference>
<feature type="coiled-coil region" evidence="1">
    <location>
        <begin position="58"/>
        <end position="141"/>
    </location>
</feature>
<evidence type="ECO:0000256" key="2">
    <source>
        <dbReference type="SAM" id="MobiDB-lite"/>
    </source>
</evidence>
<dbReference type="SUPFAM" id="SSF51261">
    <property type="entry name" value="Duplicated hybrid motif"/>
    <property type="match status" value="1"/>
</dbReference>
<evidence type="ECO:0000313" key="4">
    <source>
        <dbReference type="EMBL" id="SBT05463.1"/>
    </source>
</evidence>
<feature type="region of interest" description="Disordered" evidence="2">
    <location>
        <begin position="275"/>
        <end position="295"/>
    </location>
</feature>
<dbReference type="Gene3D" id="6.10.250.3150">
    <property type="match status" value="1"/>
</dbReference>
<sequence>MNPINRAIHQVPAHAESGAALKRLACALLFALLCSGLPMPDDALAKEESSAPPTRADVAEKKEDLQELRGQIKSLRKGVVAAEGKRSDVADQLKDVEQKISATLHDLRNLTTLRVKQQAVLDDLASQARELENHLDGQQVQLGKLVYRQYLLGRPDSLRLLLNGDDPNQMARDLHYLAIIGRARSQLLNEIESSLQRKQALATETRKRTEEMVTIEARQKEQHGKLVAQREQRQVVLDSISKDIAQQKRKIGDLQRDEKQLSSLISRLATKLVAKPTPTKPPAKGISNESTPEATPAGNFAQLKGALRLPVRGVVSNRFGGPRQEGSTWKGLFIRSGQGSDVKAIAAGRVVFADWMRGFGNLMIIDHGSSYLSIYGNNDALLKQVGDNIQGGATIAAVGNSGGNPESGLYFELRHDGQPLDPLKWVNLK</sequence>
<dbReference type="CDD" id="cd12797">
    <property type="entry name" value="M23_peptidase"/>
    <property type="match status" value="1"/>
</dbReference>
<dbReference type="PANTHER" id="PTHR21666">
    <property type="entry name" value="PEPTIDASE-RELATED"/>
    <property type="match status" value="1"/>
</dbReference>